<dbReference type="InterPro" id="IPR058624">
    <property type="entry name" value="MdtA-like_HH"/>
</dbReference>
<evidence type="ECO:0000313" key="9">
    <source>
        <dbReference type="Proteomes" id="UP000601768"/>
    </source>
</evidence>
<evidence type="ECO:0000313" key="8">
    <source>
        <dbReference type="EMBL" id="MBC3764851.1"/>
    </source>
</evidence>
<feature type="coiled-coil region" evidence="2">
    <location>
        <begin position="100"/>
        <end position="165"/>
    </location>
</feature>
<dbReference type="Gene3D" id="2.40.30.170">
    <property type="match status" value="1"/>
</dbReference>
<dbReference type="GO" id="GO:1990281">
    <property type="term" value="C:efflux pump complex"/>
    <property type="evidence" value="ECO:0007669"/>
    <property type="project" value="TreeGrafter"/>
</dbReference>
<gene>
    <name evidence="8" type="ORF">H8B19_03115</name>
</gene>
<comment type="caution">
    <text evidence="8">The sequence shown here is derived from an EMBL/GenBank/DDBJ whole genome shotgun (WGS) entry which is preliminary data.</text>
</comment>
<accession>A0A8J6IPR0</accession>
<evidence type="ECO:0000256" key="3">
    <source>
        <dbReference type="SAM" id="Phobius"/>
    </source>
</evidence>
<proteinExistence type="inferred from homology"/>
<evidence type="ECO:0000259" key="5">
    <source>
        <dbReference type="Pfam" id="PF25917"/>
    </source>
</evidence>
<dbReference type="InterPro" id="IPR058792">
    <property type="entry name" value="Beta-barrel_RND_2"/>
</dbReference>
<dbReference type="PANTHER" id="PTHR30469">
    <property type="entry name" value="MULTIDRUG RESISTANCE PROTEIN MDTA"/>
    <property type="match status" value="1"/>
</dbReference>
<dbReference type="GO" id="GO:0015562">
    <property type="term" value="F:efflux transmembrane transporter activity"/>
    <property type="evidence" value="ECO:0007669"/>
    <property type="project" value="TreeGrafter"/>
</dbReference>
<dbReference type="Pfam" id="PF25954">
    <property type="entry name" value="Beta-barrel_RND_2"/>
    <property type="match status" value="1"/>
</dbReference>
<protein>
    <submittedName>
        <fullName evidence="8">Efflux RND transporter periplasmic adaptor subunit</fullName>
    </submittedName>
</protein>
<dbReference type="Pfam" id="PF25876">
    <property type="entry name" value="HH_MFP_RND"/>
    <property type="match status" value="1"/>
</dbReference>
<feature type="domain" description="CusB-like beta-barrel" evidence="6">
    <location>
        <begin position="200"/>
        <end position="273"/>
    </location>
</feature>
<dbReference type="AlphaFoldDB" id="A0A8J6IPR0"/>
<evidence type="ECO:0000259" key="6">
    <source>
        <dbReference type="Pfam" id="PF25954"/>
    </source>
</evidence>
<name>A0A8J6IPR0_9ALTE</name>
<dbReference type="Gene3D" id="2.40.420.20">
    <property type="match status" value="1"/>
</dbReference>
<dbReference type="EMBL" id="JACNEP010000002">
    <property type="protein sequence ID" value="MBC3764851.1"/>
    <property type="molecule type" value="Genomic_DNA"/>
</dbReference>
<dbReference type="RefSeq" id="WP_186505324.1">
    <property type="nucleotide sequence ID" value="NZ_JACNEP010000002.1"/>
</dbReference>
<dbReference type="SUPFAM" id="SSF111369">
    <property type="entry name" value="HlyD-like secretion proteins"/>
    <property type="match status" value="1"/>
</dbReference>
<keyword evidence="3" id="KW-1133">Transmembrane helix</keyword>
<organism evidence="8 9">
    <name type="scientific">Neptunicella marina</name>
    <dbReference type="NCBI Taxonomy" id="2125989"/>
    <lineage>
        <taxon>Bacteria</taxon>
        <taxon>Pseudomonadati</taxon>
        <taxon>Pseudomonadota</taxon>
        <taxon>Gammaproteobacteria</taxon>
        <taxon>Alteromonadales</taxon>
        <taxon>Alteromonadaceae</taxon>
        <taxon>Neptunicella</taxon>
    </lineage>
</organism>
<evidence type="ECO:0000259" key="7">
    <source>
        <dbReference type="Pfam" id="PF25989"/>
    </source>
</evidence>
<feature type="domain" description="YknX-like C-terminal permuted SH3-like" evidence="7">
    <location>
        <begin position="279"/>
        <end position="346"/>
    </location>
</feature>
<reference evidence="8" key="2">
    <citation type="submission" date="2020-08" db="EMBL/GenBank/DDBJ databases">
        <authorList>
            <person name="Lai Q."/>
        </authorList>
    </citation>
    <scope>NUCLEOTIDE SEQUENCE</scope>
    <source>
        <strain evidence="8">S27-2</strain>
    </source>
</reference>
<evidence type="ECO:0000256" key="2">
    <source>
        <dbReference type="SAM" id="Coils"/>
    </source>
</evidence>
<dbReference type="NCBIfam" id="TIGR01730">
    <property type="entry name" value="RND_mfp"/>
    <property type="match status" value="1"/>
</dbReference>
<keyword evidence="9" id="KW-1185">Reference proteome</keyword>
<dbReference type="InterPro" id="IPR058625">
    <property type="entry name" value="MdtA-like_BSH"/>
</dbReference>
<feature type="domain" description="Multidrug resistance protein MdtA-like alpha-helical hairpin" evidence="4">
    <location>
        <begin position="104"/>
        <end position="158"/>
    </location>
</feature>
<dbReference type="PANTHER" id="PTHR30469:SF16">
    <property type="entry name" value="HAE1 FAMILY EFFLUX PUMP MFP COMPONENT"/>
    <property type="match status" value="1"/>
</dbReference>
<keyword evidence="2" id="KW-0175">Coiled coil</keyword>
<comment type="similarity">
    <text evidence="1">Belongs to the membrane fusion protein (MFP) (TC 8.A.1) family.</text>
</comment>
<dbReference type="InterPro" id="IPR006143">
    <property type="entry name" value="RND_pump_MFP"/>
</dbReference>
<evidence type="ECO:0000256" key="1">
    <source>
        <dbReference type="ARBA" id="ARBA00009477"/>
    </source>
</evidence>
<evidence type="ECO:0000259" key="4">
    <source>
        <dbReference type="Pfam" id="PF25876"/>
    </source>
</evidence>
<dbReference type="Pfam" id="PF25989">
    <property type="entry name" value="YknX_C"/>
    <property type="match status" value="1"/>
</dbReference>
<reference evidence="8" key="1">
    <citation type="journal article" date="2018" name="Int. J. Syst. Evol. Microbiol.">
        <title>Neptunicella marina gen. nov., sp. nov., isolated from surface seawater.</title>
        <authorList>
            <person name="Liu X."/>
            <person name="Lai Q."/>
            <person name="Du Y."/>
            <person name="Zhang X."/>
            <person name="Liu Z."/>
            <person name="Sun F."/>
            <person name="Shao Z."/>
        </authorList>
    </citation>
    <scope>NUCLEOTIDE SEQUENCE</scope>
    <source>
        <strain evidence="8">S27-2</strain>
    </source>
</reference>
<keyword evidence="3" id="KW-0472">Membrane</keyword>
<dbReference type="Proteomes" id="UP000601768">
    <property type="component" value="Unassembled WGS sequence"/>
</dbReference>
<dbReference type="Gene3D" id="2.40.50.100">
    <property type="match status" value="1"/>
</dbReference>
<dbReference type="FunFam" id="2.40.30.170:FF:000010">
    <property type="entry name" value="Efflux RND transporter periplasmic adaptor subunit"/>
    <property type="match status" value="1"/>
</dbReference>
<dbReference type="Pfam" id="PF25917">
    <property type="entry name" value="BSH_RND"/>
    <property type="match status" value="1"/>
</dbReference>
<dbReference type="InterPro" id="IPR058637">
    <property type="entry name" value="YknX-like_C"/>
</dbReference>
<sequence>MTQRLRISPLVWAACALLAVVVYLYLPKEQVEEKRQRAASPVSVYQVSQDRFEVIIEALGTAVANEAVTITAQTSDVVEQINFTDGQLVKAGQLLLSLNSREEKARVNELQVNLAEAKRQLNRISNLAKGNAASQQLLDEQQAKVKGLKAQLEVANTKLAELEVRAPFDGRLGIRNVSKGALVRPGDRITTLDDIHQVKVDFSVAEAYLAGVQVGQLIQATSVAYPGQTFDGKIASIDSRIDPITRAIKVRALVDNPDYQLRPGMLLQINIQREVLNTLVVPESAIIPIQDKQYVYVVKDGKTAVQKEVTVGYRKPGWAQISSGLNAGEQVVSEGSLRLSDGAAVSIVTQ</sequence>
<feature type="transmembrane region" description="Helical" evidence="3">
    <location>
        <begin position="7"/>
        <end position="26"/>
    </location>
</feature>
<keyword evidence="3" id="KW-0812">Transmembrane</keyword>
<dbReference type="Gene3D" id="1.10.287.470">
    <property type="entry name" value="Helix hairpin bin"/>
    <property type="match status" value="1"/>
</dbReference>
<feature type="domain" description="Multidrug resistance protein MdtA-like barrel-sandwich hybrid" evidence="5">
    <location>
        <begin position="67"/>
        <end position="188"/>
    </location>
</feature>